<dbReference type="PROSITE" id="PS50975">
    <property type="entry name" value="ATP_GRASP"/>
    <property type="match status" value="1"/>
</dbReference>
<sequence length="130" mass="15131">MRLAPEGLEDHWLLQEMIRGDLEYSTTLLVHQAEILDWAGIKYRYSMEAYVWPHVRLVEQELCSVPVEHLNIFRKFLKGFSGICNFNFKLREDGSICIFEVNPRVGGDLSFDIPKPRARALLEKMDAIFS</sequence>
<dbReference type="Proteomes" id="UP001178507">
    <property type="component" value="Unassembled WGS sequence"/>
</dbReference>
<evidence type="ECO:0000313" key="3">
    <source>
        <dbReference type="EMBL" id="CAJ1396205.1"/>
    </source>
</evidence>
<evidence type="ECO:0000313" key="4">
    <source>
        <dbReference type="Proteomes" id="UP001178507"/>
    </source>
</evidence>
<feature type="domain" description="ATP-grasp" evidence="2">
    <location>
        <begin position="77"/>
        <end position="130"/>
    </location>
</feature>
<evidence type="ECO:0000259" key="2">
    <source>
        <dbReference type="PROSITE" id="PS50975"/>
    </source>
</evidence>
<dbReference type="AlphaFoldDB" id="A0AA36IYB7"/>
<gene>
    <name evidence="3" type="ORF">EVOR1521_LOCUS20476</name>
</gene>
<proteinExistence type="predicted"/>
<dbReference type="EMBL" id="CAUJNA010003221">
    <property type="protein sequence ID" value="CAJ1396205.1"/>
    <property type="molecule type" value="Genomic_DNA"/>
</dbReference>
<accession>A0AA36IYB7</accession>
<dbReference type="InterPro" id="IPR011761">
    <property type="entry name" value="ATP-grasp"/>
</dbReference>
<evidence type="ECO:0000256" key="1">
    <source>
        <dbReference type="PROSITE-ProRule" id="PRU00409"/>
    </source>
</evidence>
<dbReference type="SUPFAM" id="SSF56059">
    <property type="entry name" value="Glutathione synthetase ATP-binding domain-like"/>
    <property type="match status" value="1"/>
</dbReference>
<keyword evidence="1" id="KW-0067">ATP-binding</keyword>
<organism evidence="3 4">
    <name type="scientific">Effrenium voratum</name>
    <dbReference type="NCBI Taxonomy" id="2562239"/>
    <lineage>
        <taxon>Eukaryota</taxon>
        <taxon>Sar</taxon>
        <taxon>Alveolata</taxon>
        <taxon>Dinophyceae</taxon>
        <taxon>Suessiales</taxon>
        <taxon>Symbiodiniaceae</taxon>
        <taxon>Effrenium</taxon>
    </lineage>
</organism>
<comment type="caution">
    <text evidence="3">The sequence shown here is derived from an EMBL/GenBank/DDBJ whole genome shotgun (WGS) entry which is preliminary data.</text>
</comment>
<keyword evidence="1" id="KW-0547">Nucleotide-binding</keyword>
<protein>
    <recommendedName>
        <fullName evidence="2">ATP-grasp domain-containing protein</fullName>
    </recommendedName>
</protein>
<dbReference type="GO" id="GO:0046872">
    <property type="term" value="F:metal ion binding"/>
    <property type="evidence" value="ECO:0007669"/>
    <property type="project" value="InterPro"/>
</dbReference>
<name>A0AA36IYB7_9DINO</name>
<reference evidence="3" key="1">
    <citation type="submission" date="2023-08" db="EMBL/GenBank/DDBJ databases">
        <authorList>
            <person name="Chen Y."/>
            <person name="Shah S."/>
            <person name="Dougan E. K."/>
            <person name="Thang M."/>
            <person name="Chan C."/>
        </authorList>
    </citation>
    <scope>NUCLEOTIDE SEQUENCE</scope>
</reference>
<dbReference type="GO" id="GO:0005524">
    <property type="term" value="F:ATP binding"/>
    <property type="evidence" value="ECO:0007669"/>
    <property type="project" value="UniProtKB-UniRule"/>
</dbReference>
<dbReference type="Gene3D" id="3.30.470.20">
    <property type="entry name" value="ATP-grasp fold, B domain"/>
    <property type="match status" value="1"/>
</dbReference>
<keyword evidence="4" id="KW-1185">Reference proteome</keyword>